<organism evidence="2">
    <name type="scientific">Chromera velia CCMP2878</name>
    <dbReference type="NCBI Taxonomy" id="1169474"/>
    <lineage>
        <taxon>Eukaryota</taxon>
        <taxon>Sar</taxon>
        <taxon>Alveolata</taxon>
        <taxon>Colpodellida</taxon>
        <taxon>Chromeraceae</taxon>
        <taxon>Chromera</taxon>
    </lineage>
</organism>
<feature type="compositionally biased region" description="Basic residues" evidence="1">
    <location>
        <begin position="137"/>
        <end position="147"/>
    </location>
</feature>
<feature type="region of interest" description="Disordered" evidence="1">
    <location>
        <begin position="133"/>
        <end position="153"/>
    </location>
</feature>
<feature type="region of interest" description="Disordered" evidence="1">
    <location>
        <begin position="102"/>
        <end position="121"/>
    </location>
</feature>
<dbReference type="AlphaFoldDB" id="A0A0G4I0S9"/>
<reference evidence="2" key="1">
    <citation type="submission" date="2014-11" db="EMBL/GenBank/DDBJ databases">
        <authorList>
            <person name="Otto D Thomas"/>
            <person name="Naeem Raeece"/>
        </authorList>
    </citation>
    <scope>NUCLEOTIDE SEQUENCE</scope>
</reference>
<evidence type="ECO:0000256" key="1">
    <source>
        <dbReference type="SAM" id="MobiDB-lite"/>
    </source>
</evidence>
<dbReference type="VEuPathDB" id="CryptoDB:Cvel_34521"/>
<dbReference type="EMBL" id="CDMZ01004677">
    <property type="protein sequence ID" value="CEM50485.1"/>
    <property type="molecule type" value="Genomic_DNA"/>
</dbReference>
<proteinExistence type="predicted"/>
<sequence length="226" mass="24917">MVEDPELASSLAEEMRSFQTFQNAIEKFRNEQNRLHEHAAFLLQQLDESKSSTRAATDENPNSKSSDFEGGVAGAFGTDPFLLNQSQRPEQGQTVVRSVVPGHDHIGSFRPAQREGNSQMSADNFGSVLQTQAGSSYRRRSVPHQRVRVSGAKTEGAVEDAVLRMQEQLVDIQETSGEQAKEAIRTMLNSVKLPPAQAVAVAKKLKKMLKVSCCDECTSVRFSLYS</sequence>
<protein>
    <submittedName>
        <fullName evidence="2">Uncharacterized protein</fullName>
    </submittedName>
</protein>
<accession>A0A0G4I0S9</accession>
<evidence type="ECO:0000313" key="2">
    <source>
        <dbReference type="EMBL" id="CEM50485.1"/>
    </source>
</evidence>
<gene>
    <name evidence="2" type="ORF">Cvel_34521</name>
</gene>
<name>A0A0G4I0S9_9ALVE</name>
<feature type="compositionally biased region" description="Polar residues" evidence="1">
    <location>
        <begin position="52"/>
        <end position="65"/>
    </location>
</feature>
<feature type="region of interest" description="Disordered" evidence="1">
    <location>
        <begin position="49"/>
        <end position="71"/>
    </location>
</feature>